<keyword evidence="2" id="KW-1185">Reference proteome</keyword>
<gene>
    <name evidence="1" type="ORF">HU200_044438</name>
</gene>
<dbReference type="Proteomes" id="UP000636709">
    <property type="component" value="Unassembled WGS sequence"/>
</dbReference>
<dbReference type="PANTHER" id="PTHR36595">
    <property type="entry name" value="TRANSMEMBRANE PROTEIN"/>
    <property type="match status" value="1"/>
</dbReference>
<name>A0A835EG72_9POAL</name>
<protein>
    <submittedName>
        <fullName evidence="1">Uncharacterized protein</fullName>
    </submittedName>
</protein>
<organism evidence="1 2">
    <name type="scientific">Digitaria exilis</name>
    <dbReference type="NCBI Taxonomy" id="1010633"/>
    <lineage>
        <taxon>Eukaryota</taxon>
        <taxon>Viridiplantae</taxon>
        <taxon>Streptophyta</taxon>
        <taxon>Embryophyta</taxon>
        <taxon>Tracheophyta</taxon>
        <taxon>Spermatophyta</taxon>
        <taxon>Magnoliopsida</taxon>
        <taxon>Liliopsida</taxon>
        <taxon>Poales</taxon>
        <taxon>Poaceae</taxon>
        <taxon>PACMAD clade</taxon>
        <taxon>Panicoideae</taxon>
        <taxon>Panicodae</taxon>
        <taxon>Paniceae</taxon>
        <taxon>Anthephorinae</taxon>
        <taxon>Digitaria</taxon>
    </lineage>
</organism>
<comment type="caution">
    <text evidence="1">The sequence shown here is derived from an EMBL/GenBank/DDBJ whole genome shotgun (WGS) entry which is preliminary data.</text>
</comment>
<sequence length="89" mass="9831">MSSGQDSPTTPTVAVSVVHGRVAEVDMDAVQVEASETSNGAEEGTVAADYDMAQEKCDNEEEDDELMMRAEEFIQRMNTVWRAENMRPC</sequence>
<dbReference type="AlphaFoldDB" id="A0A835EG72"/>
<dbReference type="PANTHER" id="PTHR36595:SF1">
    <property type="entry name" value="TRANSMEMBRANE PROTEIN"/>
    <property type="match status" value="1"/>
</dbReference>
<reference evidence="1" key="1">
    <citation type="submission" date="2020-07" db="EMBL/GenBank/DDBJ databases">
        <title>Genome sequence and genetic diversity analysis of an under-domesticated orphan crop, white fonio (Digitaria exilis).</title>
        <authorList>
            <person name="Bennetzen J.L."/>
            <person name="Chen S."/>
            <person name="Ma X."/>
            <person name="Wang X."/>
            <person name="Yssel A.E.J."/>
            <person name="Chaluvadi S.R."/>
            <person name="Johnson M."/>
            <person name="Gangashetty P."/>
            <person name="Hamidou F."/>
            <person name="Sanogo M.D."/>
            <person name="Zwaenepoel A."/>
            <person name="Wallace J."/>
            <person name="Van De Peer Y."/>
            <person name="Van Deynze A."/>
        </authorList>
    </citation>
    <scope>NUCLEOTIDE SEQUENCE</scope>
    <source>
        <tissue evidence="1">Leaves</tissue>
    </source>
</reference>
<accession>A0A835EG72</accession>
<dbReference type="EMBL" id="JACEFO010002102">
    <property type="protein sequence ID" value="KAF8683525.1"/>
    <property type="molecule type" value="Genomic_DNA"/>
</dbReference>
<proteinExistence type="predicted"/>
<evidence type="ECO:0000313" key="1">
    <source>
        <dbReference type="EMBL" id="KAF8683525.1"/>
    </source>
</evidence>
<evidence type="ECO:0000313" key="2">
    <source>
        <dbReference type="Proteomes" id="UP000636709"/>
    </source>
</evidence>
<dbReference type="OrthoDB" id="680179at2759"/>